<dbReference type="Proteomes" id="UP000076632">
    <property type="component" value="Unassembled WGS sequence"/>
</dbReference>
<dbReference type="InParanoid" id="A0A165HVK2"/>
<dbReference type="AlphaFoldDB" id="A0A165HVK2"/>
<dbReference type="GO" id="GO:0008483">
    <property type="term" value="F:transaminase activity"/>
    <property type="evidence" value="ECO:0007669"/>
    <property type="project" value="UniProtKB-KW"/>
</dbReference>
<dbReference type="GeneID" id="28902059"/>
<dbReference type="FunFam" id="3.40.640.10:FF:000004">
    <property type="entry name" value="Acetylornithine aminotransferase"/>
    <property type="match status" value="1"/>
</dbReference>
<name>A0A165HVK2_XYLHT</name>
<dbReference type="GO" id="GO:0030170">
    <property type="term" value="F:pyridoxal phosphate binding"/>
    <property type="evidence" value="ECO:0007669"/>
    <property type="project" value="InterPro"/>
</dbReference>
<keyword evidence="6" id="KW-0032">Aminotransferase</keyword>
<keyword evidence="6" id="KW-0808">Transferase</keyword>
<dbReference type="PANTHER" id="PTHR43094">
    <property type="entry name" value="AMINOTRANSFERASE"/>
    <property type="match status" value="1"/>
</dbReference>
<evidence type="ECO:0000256" key="4">
    <source>
        <dbReference type="RuleBase" id="RU003560"/>
    </source>
</evidence>
<evidence type="ECO:0000313" key="7">
    <source>
        <dbReference type="Proteomes" id="UP000076632"/>
    </source>
</evidence>
<feature type="region of interest" description="Disordered" evidence="5">
    <location>
        <begin position="1"/>
        <end position="37"/>
    </location>
</feature>
<evidence type="ECO:0000256" key="1">
    <source>
        <dbReference type="ARBA" id="ARBA00001933"/>
    </source>
</evidence>
<dbReference type="RefSeq" id="XP_018189537.1">
    <property type="nucleotide sequence ID" value="XM_018336922.1"/>
</dbReference>
<dbReference type="InterPro" id="IPR015421">
    <property type="entry name" value="PyrdxlP-dep_Trfase_major"/>
</dbReference>
<dbReference type="InterPro" id="IPR015424">
    <property type="entry name" value="PyrdxlP-dep_Trfase"/>
</dbReference>
<sequence>MAPATVVSADPAPAATKPTSSTSTKQAATTAGSSNVFHNSTLQDPHTVVAADRHHLILANGQRVLDATGGAAVACIGQSDQRVKQAIAEQLDKVQYCHALFFGNTPSEELANELIDSTGGKMAKVFIVSSGSEAMEAAMKLTRQYFVELSQPQRTQFIARHESYHGITLGALSMGGHKFRRELFKPMLLNNISHVSPCNPYRGKHDGESDEAYVARLARELDDEFQRLGPENVCAFVAEPVVGAALGCVPSVPGYFRAVKSVCDKYGALLIMDEVMCGMGRTGTLHAWQQEDGVVPDIQTIGKGLGAGYMPIAAVMANQKVVDAFNNGTGSFRHGQTYQGHAIASAAALAVQRIIKSDGLLPRAQHLGNILSSVLIERLASHPFVGNIRGRGLFWGIEFVADKKTKEPFDLKEKISMAVHDRGLSTKWNISLFPGTGTADGYKGDHILLAPPYTLTDEEMLDLVHRAVGVVEEEFRERGLV</sequence>
<organism evidence="6 7">
    <name type="scientific">Xylona heveae (strain CBS 132557 / TC161)</name>
    <dbReference type="NCBI Taxonomy" id="1328760"/>
    <lineage>
        <taxon>Eukaryota</taxon>
        <taxon>Fungi</taxon>
        <taxon>Dikarya</taxon>
        <taxon>Ascomycota</taxon>
        <taxon>Pezizomycotina</taxon>
        <taxon>Xylonomycetes</taxon>
        <taxon>Xylonales</taxon>
        <taxon>Xylonaceae</taxon>
        <taxon>Xylona</taxon>
    </lineage>
</organism>
<keyword evidence="3 4" id="KW-0663">Pyridoxal phosphate</keyword>
<proteinExistence type="inferred from homology"/>
<dbReference type="Gene3D" id="3.40.640.10">
    <property type="entry name" value="Type I PLP-dependent aspartate aminotransferase-like (Major domain)"/>
    <property type="match status" value="1"/>
</dbReference>
<dbReference type="CDD" id="cd00610">
    <property type="entry name" value="OAT_like"/>
    <property type="match status" value="1"/>
</dbReference>
<comment type="cofactor">
    <cofactor evidence="1">
        <name>pyridoxal 5'-phosphate</name>
        <dbReference type="ChEBI" id="CHEBI:597326"/>
    </cofactor>
</comment>
<dbReference type="Pfam" id="PF00202">
    <property type="entry name" value="Aminotran_3"/>
    <property type="match status" value="1"/>
</dbReference>
<evidence type="ECO:0000256" key="3">
    <source>
        <dbReference type="ARBA" id="ARBA00022898"/>
    </source>
</evidence>
<gene>
    <name evidence="6" type="ORF">L228DRAFT_86088</name>
</gene>
<dbReference type="OrthoDB" id="5419315at2759"/>
<dbReference type="STRING" id="1328760.A0A165HVK2"/>
<evidence type="ECO:0000256" key="5">
    <source>
        <dbReference type="SAM" id="MobiDB-lite"/>
    </source>
</evidence>
<evidence type="ECO:0000313" key="6">
    <source>
        <dbReference type="EMBL" id="KZF23982.1"/>
    </source>
</evidence>
<evidence type="ECO:0000256" key="2">
    <source>
        <dbReference type="ARBA" id="ARBA00008954"/>
    </source>
</evidence>
<protein>
    <submittedName>
        <fullName evidence="6">Aminotransferase</fullName>
    </submittedName>
</protein>
<reference evidence="6 7" key="1">
    <citation type="journal article" date="2016" name="Fungal Biol.">
        <title>The genome of Xylona heveae provides a window into fungal endophytism.</title>
        <authorList>
            <person name="Gazis R."/>
            <person name="Kuo A."/>
            <person name="Riley R."/>
            <person name="LaButti K."/>
            <person name="Lipzen A."/>
            <person name="Lin J."/>
            <person name="Amirebrahimi M."/>
            <person name="Hesse C.N."/>
            <person name="Spatafora J.W."/>
            <person name="Henrissat B."/>
            <person name="Hainaut M."/>
            <person name="Grigoriev I.V."/>
            <person name="Hibbett D.S."/>
        </authorList>
    </citation>
    <scope>NUCLEOTIDE SEQUENCE [LARGE SCALE GENOMIC DNA]</scope>
    <source>
        <strain evidence="6 7">TC161</strain>
    </source>
</reference>
<keyword evidence="7" id="KW-1185">Reference proteome</keyword>
<dbReference type="InterPro" id="IPR005814">
    <property type="entry name" value="Aminotrans_3"/>
</dbReference>
<dbReference type="PANTHER" id="PTHR43094:SF1">
    <property type="entry name" value="AMINOTRANSFERASE CLASS-III"/>
    <property type="match status" value="1"/>
</dbReference>
<comment type="similarity">
    <text evidence="2 4">Belongs to the class-III pyridoxal-phosphate-dependent aminotransferase family.</text>
</comment>
<dbReference type="NCBIfam" id="NF005685">
    <property type="entry name" value="PRK07483.1"/>
    <property type="match status" value="1"/>
</dbReference>
<feature type="compositionally biased region" description="Low complexity" evidence="5">
    <location>
        <begin position="8"/>
        <end position="34"/>
    </location>
</feature>
<dbReference type="OMA" id="REGLNQH"/>
<dbReference type="Gene3D" id="3.90.1150.10">
    <property type="entry name" value="Aspartate Aminotransferase, domain 1"/>
    <property type="match status" value="1"/>
</dbReference>
<dbReference type="InterPro" id="IPR015422">
    <property type="entry name" value="PyrdxlP-dep_Trfase_small"/>
</dbReference>
<accession>A0A165HVK2</accession>
<dbReference type="SUPFAM" id="SSF53383">
    <property type="entry name" value="PLP-dependent transferases"/>
    <property type="match status" value="1"/>
</dbReference>
<dbReference type="EMBL" id="KV407456">
    <property type="protein sequence ID" value="KZF23982.1"/>
    <property type="molecule type" value="Genomic_DNA"/>
</dbReference>
<dbReference type="GO" id="GO:0005829">
    <property type="term" value="C:cytosol"/>
    <property type="evidence" value="ECO:0007669"/>
    <property type="project" value="TreeGrafter"/>
</dbReference>